<evidence type="ECO:0000256" key="2">
    <source>
        <dbReference type="ARBA" id="ARBA00006577"/>
    </source>
</evidence>
<evidence type="ECO:0000313" key="10">
    <source>
        <dbReference type="Proteomes" id="UP000053157"/>
    </source>
</evidence>
<dbReference type="Gene3D" id="3.30.70.2210">
    <property type="match status" value="1"/>
</dbReference>
<dbReference type="InterPro" id="IPR046357">
    <property type="entry name" value="PPIase_dom_sf"/>
</dbReference>
<dbReference type="PROSITE" id="PS50059">
    <property type="entry name" value="FKBP_PPIASE"/>
    <property type="match status" value="1"/>
</dbReference>
<dbReference type="RefSeq" id="WP_058570689.1">
    <property type="nucleotide sequence ID" value="NZ_LOPV01000020.1"/>
</dbReference>
<feature type="region of interest" description="Disordered" evidence="7">
    <location>
        <begin position="1"/>
        <end position="20"/>
    </location>
</feature>
<dbReference type="SUPFAM" id="SSF54534">
    <property type="entry name" value="FKBP-like"/>
    <property type="match status" value="1"/>
</dbReference>
<dbReference type="Gene3D" id="3.10.50.40">
    <property type="match status" value="1"/>
</dbReference>
<dbReference type="Gene3D" id="2.40.10.330">
    <property type="match status" value="1"/>
</dbReference>
<dbReference type="EMBL" id="LOPV01000020">
    <property type="protein sequence ID" value="KTG30769.1"/>
    <property type="molecule type" value="Genomic_DNA"/>
</dbReference>
<reference evidence="9 10" key="1">
    <citation type="submission" date="2015-12" db="EMBL/GenBank/DDBJ databases">
        <title>Haloferax profundi sp. nov. isolated from the Discovery deep brine-seawater interface in the Red Sea.</title>
        <authorList>
            <person name="Zhang G."/>
            <person name="Stingl U."/>
            <person name="Rashid M."/>
        </authorList>
    </citation>
    <scope>NUCLEOTIDE SEQUENCE [LARGE SCALE GENOMIC DNA]</scope>
    <source>
        <strain evidence="9 10">SB29</strain>
    </source>
</reference>
<evidence type="ECO:0000313" key="9">
    <source>
        <dbReference type="EMBL" id="KTG30769.1"/>
    </source>
</evidence>
<dbReference type="Proteomes" id="UP000053157">
    <property type="component" value="Unassembled WGS sequence"/>
</dbReference>
<dbReference type="Pfam" id="PF22199">
    <property type="entry name" value="FKBP26_IF"/>
    <property type="match status" value="1"/>
</dbReference>
<dbReference type="PANTHER" id="PTHR47861:SF2">
    <property type="entry name" value="LONG-TYPE PEPTIDYL-PROLYL CIS-TRANS ISOMERASE"/>
    <property type="match status" value="1"/>
</dbReference>
<dbReference type="GO" id="GO:0003755">
    <property type="term" value="F:peptidyl-prolyl cis-trans isomerase activity"/>
    <property type="evidence" value="ECO:0007669"/>
    <property type="project" value="UniProtKB-KW"/>
</dbReference>
<keyword evidence="10" id="KW-1185">Reference proteome</keyword>
<evidence type="ECO:0000256" key="1">
    <source>
        <dbReference type="ARBA" id="ARBA00000971"/>
    </source>
</evidence>
<protein>
    <recommendedName>
        <fullName evidence="3 6">peptidylprolyl isomerase</fullName>
        <ecNumber evidence="3 6">5.2.1.8</ecNumber>
    </recommendedName>
</protein>
<dbReference type="PANTHER" id="PTHR47861">
    <property type="entry name" value="FKBP-TYPE PEPTIDYL-PROLYL CIS-TRANS ISOMERASE SLYD"/>
    <property type="match status" value="1"/>
</dbReference>
<dbReference type="OrthoDB" id="8615at2157"/>
<dbReference type="Pfam" id="PF00254">
    <property type="entry name" value="FKBP_C"/>
    <property type="match status" value="1"/>
</dbReference>
<comment type="similarity">
    <text evidence="2">Belongs to the FKBP-type PPIase family.</text>
</comment>
<dbReference type="InterPro" id="IPR048261">
    <property type="entry name" value="SlpA/SlyD-like_ins_sf"/>
</dbReference>
<dbReference type="InterPro" id="IPR001179">
    <property type="entry name" value="PPIase_FKBP_dom"/>
</dbReference>
<dbReference type="AlphaFoldDB" id="A0A0W1SWD3"/>
<accession>A0A0W1SWD3</accession>
<evidence type="ECO:0000259" key="8">
    <source>
        <dbReference type="PROSITE" id="PS50059"/>
    </source>
</evidence>
<keyword evidence="4 6" id="KW-0697">Rotamase</keyword>
<name>A0A0W1SWD3_9EURY</name>
<feature type="domain" description="PPIase FKBP-type" evidence="8">
    <location>
        <begin position="23"/>
        <end position="119"/>
    </location>
</feature>
<proteinExistence type="inferred from homology"/>
<evidence type="ECO:0000256" key="4">
    <source>
        <dbReference type="ARBA" id="ARBA00023110"/>
    </source>
</evidence>
<comment type="caution">
    <text evidence="9">The sequence shown here is derived from an EMBL/GenBank/DDBJ whole genome shotgun (WGS) entry which is preliminary data.</text>
</comment>
<evidence type="ECO:0000256" key="7">
    <source>
        <dbReference type="SAM" id="MobiDB-lite"/>
    </source>
</evidence>
<dbReference type="InterPro" id="IPR054016">
    <property type="entry name" value="FKBP26_IF"/>
</dbReference>
<evidence type="ECO:0000256" key="6">
    <source>
        <dbReference type="PROSITE-ProRule" id="PRU00277"/>
    </source>
</evidence>
<gene>
    <name evidence="9" type="ORF">AUR66_06165</name>
</gene>
<dbReference type="EC" id="5.2.1.8" evidence="3 6"/>
<keyword evidence="5 6" id="KW-0413">Isomerase</keyword>
<comment type="catalytic activity">
    <reaction evidence="1 6">
        <text>[protein]-peptidylproline (omega=180) = [protein]-peptidylproline (omega=0)</text>
        <dbReference type="Rhea" id="RHEA:16237"/>
        <dbReference type="Rhea" id="RHEA-COMP:10747"/>
        <dbReference type="Rhea" id="RHEA-COMP:10748"/>
        <dbReference type="ChEBI" id="CHEBI:83833"/>
        <dbReference type="ChEBI" id="CHEBI:83834"/>
        <dbReference type="EC" id="5.2.1.8"/>
    </reaction>
</comment>
<feature type="compositionally biased region" description="Acidic residues" evidence="7">
    <location>
        <begin position="197"/>
        <end position="229"/>
    </location>
</feature>
<feature type="region of interest" description="Disordered" evidence="7">
    <location>
        <begin position="197"/>
        <end position="232"/>
    </location>
</feature>
<organism evidence="9 10">
    <name type="scientific">Haloferax profundi</name>
    <dbReference type="NCBI Taxonomy" id="1544718"/>
    <lineage>
        <taxon>Archaea</taxon>
        <taxon>Methanobacteriati</taxon>
        <taxon>Methanobacteriota</taxon>
        <taxon>Stenosarchaea group</taxon>
        <taxon>Halobacteria</taxon>
        <taxon>Halobacteriales</taxon>
        <taxon>Haloferacaceae</taxon>
        <taxon>Haloferax</taxon>
    </lineage>
</organism>
<sequence>MSDEQQAEAEQVDEEVESGIQDGDFVRLAYTVRTVEDGDVVDTTSKEVAEEAEIDVEGYEFEPRVVIIGAGHVFPEVDDALKGAEVGDEGTVEIPAADAFGEYDDDEVRTVSANKIPEDDRYPGAQVTIDGDQGRLETIIGGRARVNFNHPLAGKDLEYEYEVLELVDDREEQAAGLLGMYLQQAPEVWVQTDEVEEEQVVESDDSETPEESQADGEAVDEDEDAEPETETVTVEKDTLYIEATQQMTMNQQWMFSKQQIAQDIMQRLDIDRVIVQETIEGGMGGMGGLGGMMGGAGGADIEEAIEDVDIDAEELAAELDADESEE</sequence>
<evidence type="ECO:0000256" key="3">
    <source>
        <dbReference type="ARBA" id="ARBA00013194"/>
    </source>
</evidence>
<evidence type="ECO:0000256" key="5">
    <source>
        <dbReference type="ARBA" id="ARBA00023235"/>
    </source>
</evidence>
<feature type="compositionally biased region" description="Acidic residues" evidence="7">
    <location>
        <begin position="1"/>
        <end position="17"/>
    </location>
</feature>